<dbReference type="STRING" id="887062.HGR_01031"/>
<comment type="subcellular location">
    <subcellularLocation>
        <location evidence="5">Cytoplasm</location>
    </subcellularLocation>
</comment>
<evidence type="ECO:0000313" key="8">
    <source>
        <dbReference type="Proteomes" id="UP000016368"/>
    </source>
</evidence>
<dbReference type="GO" id="GO:0005524">
    <property type="term" value="F:ATP binding"/>
    <property type="evidence" value="ECO:0007669"/>
    <property type="project" value="UniProtKB-UniRule"/>
</dbReference>
<keyword evidence="2 5" id="KW-0547">Nucleotide-binding</keyword>
<dbReference type="PANTHER" id="PTHR10695">
    <property type="entry name" value="DEPHOSPHO-COA KINASE-RELATED"/>
    <property type="match status" value="1"/>
</dbReference>
<evidence type="ECO:0000313" key="7">
    <source>
        <dbReference type="EMBL" id="EGI78456.1"/>
    </source>
</evidence>
<keyword evidence="8" id="KW-1185">Reference proteome</keyword>
<sequence>MPPANLHTTQPLASPSVTLRLGLTGGIGSGKSTVASMLAGRGAVVIDADAISRASTAPGGAAIDALRAAFGSEMIAADGALDRVRMRQRVFADPSARLQLESIVHPLVHAQTEARTAEALAAGAPCIVYDVPLLVESSAANRLDGRRTWREQLDRILVVDCSPATQIARVEARSGLARSEVEAIMAQQARRDQRLKAADHVICNEGISLAELEVQITALVTLLGF</sequence>
<dbReference type="Pfam" id="PF01121">
    <property type="entry name" value="CoaE"/>
    <property type="match status" value="1"/>
</dbReference>
<dbReference type="HAMAP" id="MF_00376">
    <property type="entry name" value="Dephospho_CoA_kinase"/>
    <property type="match status" value="1"/>
</dbReference>
<evidence type="ECO:0000256" key="5">
    <source>
        <dbReference type="HAMAP-Rule" id="MF_00376"/>
    </source>
</evidence>
<dbReference type="EMBL" id="AEGR01000014">
    <property type="protein sequence ID" value="EGI78456.1"/>
    <property type="molecule type" value="Genomic_DNA"/>
</dbReference>
<comment type="function">
    <text evidence="5">Catalyzes the phosphorylation of the 3'-hydroxyl group of dephosphocoenzyme A to form coenzyme A.</text>
</comment>
<dbReference type="InterPro" id="IPR001977">
    <property type="entry name" value="Depp_CoAkinase"/>
</dbReference>
<dbReference type="PROSITE" id="PS51219">
    <property type="entry name" value="DPCK"/>
    <property type="match status" value="1"/>
</dbReference>
<protein>
    <recommendedName>
        <fullName evidence="5 6">Dephospho-CoA kinase</fullName>
        <ecNumber evidence="5 6">2.7.1.24</ecNumber>
    </recommendedName>
    <alternativeName>
        <fullName evidence="5">Dephosphocoenzyme A kinase</fullName>
    </alternativeName>
</protein>
<comment type="similarity">
    <text evidence="1 5">Belongs to the CoaE family.</text>
</comment>
<evidence type="ECO:0000256" key="1">
    <source>
        <dbReference type="ARBA" id="ARBA00009018"/>
    </source>
</evidence>
<evidence type="ECO:0000256" key="2">
    <source>
        <dbReference type="ARBA" id="ARBA00022741"/>
    </source>
</evidence>
<dbReference type="CDD" id="cd02022">
    <property type="entry name" value="DPCK"/>
    <property type="match status" value="1"/>
</dbReference>
<dbReference type="GO" id="GO:0004140">
    <property type="term" value="F:dephospho-CoA kinase activity"/>
    <property type="evidence" value="ECO:0007669"/>
    <property type="project" value="UniProtKB-UniRule"/>
</dbReference>
<feature type="binding site" evidence="5">
    <location>
        <begin position="28"/>
        <end position="33"/>
    </location>
    <ligand>
        <name>ATP</name>
        <dbReference type="ChEBI" id="CHEBI:30616"/>
    </ligand>
</feature>
<keyword evidence="3 5" id="KW-0067">ATP-binding</keyword>
<dbReference type="Gene3D" id="3.40.50.300">
    <property type="entry name" value="P-loop containing nucleotide triphosphate hydrolases"/>
    <property type="match status" value="1"/>
</dbReference>
<dbReference type="InterPro" id="IPR027417">
    <property type="entry name" value="P-loop_NTPase"/>
</dbReference>
<accession>F3KP55</accession>
<dbReference type="AlphaFoldDB" id="F3KP55"/>
<comment type="pathway">
    <text evidence="5">Cofactor biosynthesis; coenzyme A biosynthesis; CoA from (R)-pantothenate: step 5/5.</text>
</comment>
<dbReference type="Proteomes" id="UP000016368">
    <property type="component" value="Unassembled WGS sequence"/>
</dbReference>
<comment type="catalytic activity">
    <reaction evidence="5">
        <text>3'-dephospho-CoA + ATP = ADP + CoA + H(+)</text>
        <dbReference type="Rhea" id="RHEA:18245"/>
        <dbReference type="ChEBI" id="CHEBI:15378"/>
        <dbReference type="ChEBI" id="CHEBI:30616"/>
        <dbReference type="ChEBI" id="CHEBI:57287"/>
        <dbReference type="ChEBI" id="CHEBI:57328"/>
        <dbReference type="ChEBI" id="CHEBI:456216"/>
        <dbReference type="EC" id="2.7.1.24"/>
    </reaction>
</comment>
<keyword evidence="5 7" id="KW-0808">Transferase</keyword>
<dbReference type="GO" id="GO:0005737">
    <property type="term" value="C:cytoplasm"/>
    <property type="evidence" value="ECO:0007669"/>
    <property type="project" value="UniProtKB-SubCell"/>
</dbReference>
<dbReference type="eggNOG" id="COG0237">
    <property type="taxonomic scope" value="Bacteria"/>
</dbReference>
<keyword evidence="4 5" id="KW-0173">Coenzyme A biosynthesis</keyword>
<name>F3KP55_9BURK</name>
<keyword evidence="5 7" id="KW-0418">Kinase</keyword>
<evidence type="ECO:0000256" key="3">
    <source>
        <dbReference type="ARBA" id="ARBA00022840"/>
    </source>
</evidence>
<keyword evidence="5" id="KW-0963">Cytoplasm</keyword>
<dbReference type="SUPFAM" id="SSF52540">
    <property type="entry name" value="P-loop containing nucleoside triphosphate hydrolases"/>
    <property type="match status" value="1"/>
</dbReference>
<evidence type="ECO:0000256" key="4">
    <source>
        <dbReference type="ARBA" id="ARBA00022993"/>
    </source>
</evidence>
<organism evidence="7 8">
    <name type="scientific">Hylemonella gracilis ATCC 19624</name>
    <dbReference type="NCBI Taxonomy" id="887062"/>
    <lineage>
        <taxon>Bacteria</taxon>
        <taxon>Pseudomonadati</taxon>
        <taxon>Pseudomonadota</taxon>
        <taxon>Betaproteobacteria</taxon>
        <taxon>Burkholderiales</taxon>
        <taxon>Comamonadaceae</taxon>
        <taxon>Hylemonella</taxon>
    </lineage>
</organism>
<dbReference type="GO" id="GO:0015937">
    <property type="term" value="P:coenzyme A biosynthetic process"/>
    <property type="evidence" value="ECO:0007669"/>
    <property type="project" value="UniProtKB-UniRule"/>
</dbReference>
<proteinExistence type="inferred from homology"/>
<dbReference type="RefSeq" id="WP_006296175.1">
    <property type="nucleotide sequence ID" value="NZ_AEGR01000014.1"/>
</dbReference>
<dbReference type="NCBIfam" id="TIGR00152">
    <property type="entry name" value="dephospho-CoA kinase"/>
    <property type="match status" value="1"/>
</dbReference>
<reference evidence="7 8" key="1">
    <citation type="journal article" date="2011" name="EMBO J.">
        <title>Structural diversity of bacterial flagellar motors.</title>
        <authorList>
            <person name="Chen S."/>
            <person name="Beeby M."/>
            <person name="Murphy G.E."/>
            <person name="Leadbetter J.R."/>
            <person name="Hendrixson D.R."/>
            <person name="Briegel A."/>
            <person name="Li Z."/>
            <person name="Shi J."/>
            <person name="Tocheva E.I."/>
            <person name="Muller A."/>
            <person name="Dobro M.J."/>
            <person name="Jensen G.J."/>
        </authorList>
    </citation>
    <scope>NUCLEOTIDE SEQUENCE [LARGE SCALE GENOMIC DNA]</scope>
    <source>
        <strain evidence="7 8">ATCC 19624</strain>
    </source>
</reference>
<dbReference type="OrthoDB" id="9812943at2"/>
<evidence type="ECO:0000256" key="6">
    <source>
        <dbReference type="NCBIfam" id="TIGR00152"/>
    </source>
</evidence>
<comment type="caution">
    <text evidence="7">The sequence shown here is derived from an EMBL/GenBank/DDBJ whole genome shotgun (WGS) entry which is preliminary data.</text>
</comment>
<dbReference type="EC" id="2.7.1.24" evidence="5 6"/>
<dbReference type="UniPathway" id="UPA00241">
    <property type="reaction ID" value="UER00356"/>
</dbReference>
<dbReference type="PANTHER" id="PTHR10695:SF46">
    <property type="entry name" value="BIFUNCTIONAL COENZYME A SYNTHASE-RELATED"/>
    <property type="match status" value="1"/>
</dbReference>
<gene>
    <name evidence="5 7" type="primary">coaE</name>
    <name evidence="7" type="ORF">HGR_01031</name>
</gene>